<evidence type="ECO:0000313" key="2">
    <source>
        <dbReference type="Proteomes" id="UP000198596"/>
    </source>
</evidence>
<dbReference type="AlphaFoldDB" id="A0A1I2IK37"/>
<dbReference type="EMBL" id="FONQ01000021">
    <property type="protein sequence ID" value="SFF42050.1"/>
    <property type="molecule type" value="Genomic_DNA"/>
</dbReference>
<sequence length="70" mass="8180">MKATLTYFKNSNTGELIFRQIFSETDITGIPDYFYDKNRKSIDRQDLNGFVEISEKKFNRESKCSNEADA</sequence>
<dbReference type="RefSeq" id="WP_091208638.1">
    <property type="nucleotide sequence ID" value="NZ_FONQ01000021.1"/>
</dbReference>
<dbReference type="Proteomes" id="UP000198596">
    <property type="component" value="Unassembled WGS sequence"/>
</dbReference>
<reference evidence="2" key="1">
    <citation type="submission" date="2016-10" db="EMBL/GenBank/DDBJ databases">
        <authorList>
            <person name="Varghese N."/>
            <person name="Submissions S."/>
        </authorList>
    </citation>
    <scope>NUCLEOTIDE SEQUENCE [LARGE SCALE GENOMIC DNA]</scope>
    <source>
        <strain evidence="2">CGMCC 1.9227</strain>
    </source>
</reference>
<accession>A0A1I2IK37</accession>
<protein>
    <submittedName>
        <fullName evidence="1">Uncharacterized protein</fullName>
    </submittedName>
</protein>
<proteinExistence type="predicted"/>
<keyword evidence="2" id="KW-1185">Reference proteome</keyword>
<name>A0A1I2IK37_9FLAO</name>
<organism evidence="1 2">
    <name type="scientific">Flavobacterium xueshanense</name>
    <dbReference type="NCBI Taxonomy" id="935223"/>
    <lineage>
        <taxon>Bacteria</taxon>
        <taxon>Pseudomonadati</taxon>
        <taxon>Bacteroidota</taxon>
        <taxon>Flavobacteriia</taxon>
        <taxon>Flavobacteriales</taxon>
        <taxon>Flavobacteriaceae</taxon>
        <taxon>Flavobacterium</taxon>
    </lineage>
</organism>
<gene>
    <name evidence="1" type="ORF">SAMN04488131_1211</name>
</gene>
<evidence type="ECO:0000313" key="1">
    <source>
        <dbReference type="EMBL" id="SFF42050.1"/>
    </source>
</evidence>